<dbReference type="Proteomes" id="UP000265520">
    <property type="component" value="Unassembled WGS sequence"/>
</dbReference>
<comment type="caution">
    <text evidence="2">The sequence shown here is derived from an EMBL/GenBank/DDBJ whole genome shotgun (WGS) entry which is preliminary data.</text>
</comment>
<organism evidence="2 3">
    <name type="scientific">Trifolium medium</name>
    <dbReference type="NCBI Taxonomy" id="97028"/>
    <lineage>
        <taxon>Eukaryota</taxon>
        <taxon>Viridiplantae</taxon>
        <taxon>Streptophyta</taxon>
        <taxon>Embryophyta</taxon>
        <taxon>Tracheophyta</taxon>
        <taxon>Spermatophyta</taxon>
        <taxon>Magnoliopsida</taxon>
        <taxon>eudicotyledons</taxon>
        <taxon>Gunneridae</taxon>
        <taxon>Pentapetalae</taxon>
        <taxon>rosids</taxon>
        <taxon>fabids</taxon>
        <taxon>Fabales</taxon>
        <taxon>Fabaceae</taxon>
        <taxon>Papilionoideae</taxon>
        <taxon>50 kb inversion clade</taxon>
        <taxon>NPAAA clade</taxon>
        <taxon>Hologalegina</taxon>
        <taxon>IRL clade</taxon>
        <taxon>Trifolieae</taxon>
        <taxon>Trifolium</taxon>
    </lineage>
</organism>
<protein>
    <submittedName>
        <fullName evidence="2">Ribonuclease H protein</fullName>
    </submittedName>
</protein>
<dbReference type="GO" id="GO:0004523">
    <property type="term" value="F:RNA-DNA hybrid ribonuclease activity"/>
    <property type="evidence" value="ECO:0007669"/>
    <property type="project" value="InterPro"/>
</dbReference>
<dbReference type="Pfam" id="PF13456">
    <property type="entry name" value="RVT_3"/>
    <property type="match status" value="1"/>
</dbReference>
<name>A0A392PQD7_9FABA</name>
<evidence type="ECO:0000313" key="3">
    <source>
        <dbReference type="Proteomes" id="UP000265520"/>
    </source>
</evidence>
<dbReference type="CDD" id="cd06222">
    <property type="entry name" value="RNase_H_like"/>
    <property type="match status" value="1"/>
</dbReference>
<dbReference type="PANTHER" id="PTHR47723">
    <property type="entry name" value="OS05G0353850 PROTEIN"/>
    <property type="match status" value="1"/>
</dbReference>
<dbReference type="EMBL" id="LXQA010091872">
    <property type="protein sequence ID" value="MCI14308.1"/>
    <property type="molecule type" value="Genomic_DNA"/>
</dbReference>
<evidence type="ECO:0000259" key="1">
    <source>
        <dbReference type="PROSITE" id="PS50879"/>
    </source>
</evidence>
<dbReference type="InterPro" id="IPR044730">
    <property type="entry name" value="RNase_H-like_dom_plant"/>
</dbReference>
<feature type="domain" description="RNase H type-1" evidence="1">
    <location>
        <begin position="6"/>
        <end position="70"/>
    </location>
</feature>
<dbReference type="SUPFAM" id="SSF53098">
    <property type="entry name" value="Ribonuclease H-like"/>
    <property type="match status" value="1"/>
</dbReference>
<dbReference type="Gene3D" id="3.30.420.10">
    <property type="entry name" value="Ribonuclease H-like superfamily/Ribonuclease H"/>
    <property type="match status" value="1"/>
</dbReference>
<dbReference type="InterPro" id="IPR053151">
    <property type="entry name" value="RNase_H-like"/>
</dbReference>
<dbReference type="PANTHER" id="PTHR47723:SF19">
    <property type="entry name" value="POLYNUCLEOTIDYL TRANSFERASE, RIBONUCLEASE H-LIKE SUPERFAMILY PROTEIN"/>
    <property type="match status" value="1"/>
</dbReference>
<dbReference type="InterPro" id="IPR036397">
    <property type="entry name" value="RNaseH_sf"/>
</dbReference>
<keyword evidence="3" id="KW-1185">Reference proteome</keyword>
<dbReference type="GO" id="GO:0003676">
    <property type="term" value="F:nucleic acid binding"/>
    <property type="evidence" value="ECO:0007669"/>
    <property type="project" value="InterPro"/>
</dbReference>
<accession>A0A392PQD7</accession>
<sequence>MWQPPLNTWIKCNIDGASKGNPGIAGCGGIFRNHAADMLYCFAEPLGFASAYQAELSAAMAAIEIAFKKN</sequence>
<evidence type="ECO:0000313" key="2">
    <source>
        <dbReference type="EMBL" id="MCI14308.1"/>
    </source>
</evidence>
<dbReference type="InterPro" id="IPR012337">
    <property type="entry name" value="RNaseH-like_sf"/>
</dbReference>
<dbReference type="PROSITE" id="PS50879">
    <property type="entry name" value="RNASE_H_1"/>
    <property type="match status" value="1"/>
</dbReference>
<dbReference type="InterPro" id="IPR002156">
    <property type="entry name" value="RNaseH_domain"/>
</dbReference>
<reference evidence="2 3" key="1">
    <citation type="journal article" date="2018" name="Front. Plant Sci.">
        <title>Red Clover (Trifolium pratense) and Zigzag Clover (T. medium) - A Picture of Genomic Similarities and Differences.</title>
        <authorList>
            <person name="Dluhosova J."/>
            <person name="Istvanek J."/>
            <person name="Nedelnik J."/>
            <person name="Repkova J."/>
        </authorList>
    </citation>
    <scope>NUCLEOTIDE SEQUENCE [LARGE SCALE GENOMIC DNA]</scope>
    <source>
        <strain evidence="3">cv. 10/8</strain>
        <tissue evidence="2">Leaf</tissue>
    </source>
</reference>
<dbReference type="AlphaFoldDB" id="A0A392PQD7"/>
<proteinExistence type="predicted"/>